<keyword evidence="4" id="KW-1185">Reference proteome</keyword>
<dbReference type="GO" id="GO:0016020">
    <property type="term" value="C:membrane"/>
    <property type="evidence" value="ECO:0007669"/>
    <property type="project" value="InterPro"/>
</dbReference>
<accession>A0A2N7WTR5</accession>
<dbReference type="RefSeq" id="WP_018440837.1">
    <property type="nucleotide sequence ID" value="NZ_KB890173.1"/>
</dbReference>
<dbReference type="AlphaFoldDB" id="A0A2N7WTR5"/>
<dbReference type="OrthoDB" id="9113591at2"/>
<evidence type="ECO:0000313" key="3">
    <source>
        <dbReference type="EMBL" id="PMS32774.1"/>
    </source>
</evidence>
<feature type="transmembrane region" description="Helical" evidence="1">
    <location>
        <begin position="28"/>
        <end position="48"/>
    </location>
</feature>
<organism evidence="3 4">
    <name type="scientific">Trinickia symbiotica</name>
    <dbReference type="NCBI Taxonomy" id="863227"/>
    <lineage>
        <taxon>Bacteria</taxon>
        <taxon>Pseudomonadati</taxon>
        <taxon>Pseudomonadota</taxon>
        <taxon>Betaproteobacteria</taxon>
        <taxon>Burkholderiales</taxon>
        <taxon>Burkholderiaceae</taxon>
        <taxon>Trinickia</taxon>
    </lineage>
</organism>
<keyword evidence="1" id="KW-0472">Membrane</keyword>
<feature type="domain" description="Prepilin type IV endopeptidase peptidase" evidence="2">
    <location>
        <begin position="8"/>
        <end position="109"/>
    </location>
</feature>
<keyword evidence="1" id="KW-0812">Transmembrane</keyword>
<comment type="caution">
    <text evidence="3">The sequence shown here is derived from an EMBL/GenBank/DDBJ whole genome shotgun (WGS) entry which is preliminary data.</text>
</comment>
<feature type="transmembrane region" description="Helical" evidence="1">
    <location>
        <begin position="140"/>
        <end position="161"/>
    </location>
</feature>
<proteinExistence type="predicted"/>
<evidence type="ECO:0000313" key="4">
    <source>
        <dbReference type="Proteomes" id="UP000235777"/>
    </source>
</evidence>
<gene>
    <name evidence="3" type="ORF">C0Z20_25730</name>
</gene>
<dbReference type="Gene3D" id="1.20.120.1220">
    <property type="match status" value="1"/>
</dbReference>
<dbReference type="GO" id="GO:0004190">
    <property type="term" value="F:aspartic-type endopeptidase activity"/>
    <property type="evidence" value="ECO:0007669"/>
    <property type="project" value="InterPro"/>
</dbReference>
<feature type="transmembrane region" description="Helical" evidence="1">
    <location>
        <begin position="55"/>
        <end position="77"/>
    </location>
</feature>
<feature type="transmembrane region" description="Helical" evidence="1">
    <location>
        <begin position="97"/>
        <end position="119"/>
    </location>
</feature>
<reference evidence="3 4" key="1">
    <citation type="submission" date="2018-01" db="EMBL/GenBank/DDBJ databases">
        <title>Whole genome analyses suggest that Burkholderia sensu lato contains two further novel genera in the rhizoxinica-symbiotica group Mycetohabitans gen. nov., and Trinickia gen. nov.: implications for the evolution of diazotrophy and nodulation in the Burkholderiaceae.</title>
        <authorList>
            <person name="Estrada-de los Santos P."/>
            <person name="Palmer M."/>
            <person name="Chavez-Ramirez B."/>
            <person name="Beukes C."/>
            <person name="Steenkamp E.T."/>
            <person name="Hirsch A.M."/>
            <person name="Manyaka P."/>
            <person name="Maluk M."/>
            <person name="Lafos M."/>
            <person name="Crook M."/>
            <person name="Gross E."/>
            <person name="Simon M.F."/>
            <person name="Bueno dos Reis Junior F."/>
            <person name="Poole P.S."/>
            <person name="Venter S.N."/>
            <person name="James E.K."/>
        </authorList>
    </citation>
    <scope>NUCLEOTIDE SEQUENCE [LARGE SCALE GENOMIC DNA]</scope>
    <source>
        <strain evidence="3 4">JPY 581</strain>
    </source>
</reference>
<dbReference type="STRING" id="863227.GCA_000373005_02281"/>
<evidence type="ECO:0000256" key="1">
    <source>
        <dbReference type="SAM" id="Phobius"/>
    </source>
</evidence>
<dbReference type="InterPro" id="IPR000045">
    <property type="entry name" value="Prepilin_IV_endopep_pep"/>
</dbReference>
<dbReference type="Pfam" id="PF01478">
    <property type="entry name" value="Peptidase_A24"/>
    <property type="match status" value="1"/>
</dbReference>
<protein>
    <submittedName>
        <fullName evidence="3">Peptidase A24</fullName>
    </submittedName>
</protein>
<keyword evidence="1" id="KW-1133">Transmembrane helix</keyword>
<dbReference type="Proteomes" id="UP000235777">
    <property type="component" value="Unassembled WGS sequence"/>
</dbReference>
<name>A0A2N7WTR5_9BURK</name>
<evidence type="ECO:0000259" key="2">
    <source>
        <dbReference type="Pfam" id="PF01478"/>
    </source>
</evidence>
<dbReference type="EMBL" id="PNYC01000020">
    <property type="protein sequence ID" value="PMS32774.1"/>
    <property type="molecule type" value="Genomic_DNA"/>
</dbReference>
<sequence length="189" mass="19355">MDPVKTAACALLAMLAVSDLRSRRLPNAWVAGLAALYLAEAAMSGGAWRSIATHAAAAALSFILAALLVRLGCVAGGDAKLAAAVFFWCGPTDAIPVLVIVSICGTLVTLSMLIAHALVRRRVSVLGASKRVTWLSPESGVPYGVALALGGIAAVLAQPSFHDRAALALLELAPDRCAWLALGLHAPLA</sequence>